<dbReference type="PANTHER" id="PTHR33121:SF70">
    <property type="entry name" value="SIGNALING PROTEIN YKOW"/>
    <property type="match status" value="1"/>
</dbReference>
<evidence type="ECO:0000313" key="5">
    <source>
        <dbReference type="Proteomes" id="UP000235554"/>
    </source>
</evidence>
<evidence type="ECO:0000256" key="1">
    <source>
        <dbReference type="PROSITE-ProRule" id="PRU00169"/>
    </source>
</evidence>
<dbReference type="CDD" id="cd01948">
    <property type="entry name" value="EAL"/>
    <property type="match status" value="1"/>
</dbReference>
<dbReference type="PANTHER" id="PTHR33121">
    <property type="entry name" value="CYCLIC DI-GMP PHOSPHODIESTERASE PDEF"/>
    <property type="match status" value="1"/>
</dbReference>
<dbReference type="InterPro" id="IPR001789">
    <property type="entry name" value="Sig_transdc_resp-reg_receiver"/>
</dbReference>
<evidence type="ECO:0000313" key="4">
    <source>
        <dbReference type="EMBL" id="PMM54649.1"/>
    </source>
</evidence>
<dbReference type="Gene3D" id="3.20.20.450">
    <property type="entry name" value="EAL domain"/>
    <property type="match status" value="1"/>
</dbReference>
<accession>A0A855IL86</accession>
<dbReference type="GO" id="GO:0004420">
    <property type="term" value="F:hydroxymethylglutaryl-CoA reductase (NADPH) activity"/>
    <property type="evidence" value="ECO:0007669"/>
    <property type="project" value="InterPro"/>
</dbReference>
<name>A0A855IL86_9VIBR</name>
<dbReference type="InterPro" id="IPR023076">
    <property type="entry name" value="HMG_CoA_Rdtase_CS"/>
</dbReference>
<sequence length="393" mass="44396">MQHNLKVMIVEDDLIQSTRLKIELSLLGVEHVYVAQDGIEALALMKNHSIDLAFCDINMPNMDGIKLLLEISEITKELGVVIVSSAEDDICDLTLNISSLLEFNYSSLLKKKDLKSNLANELLKFTQSVEQTWQNQSPDSLSAHDLHDAFQNSQVINYYQPKVRFDNQQLVSVEALARVKHPTLGILSPISFMDTIEECNMMDQLFFVVLNRALCDISTCPFDISVSVNMTQENLEIPNICDKIIETCKAFNFPHEYLTLELTESQAYRNRPVALATLARLRVHGFKLSIDDFGTGYASLDKLLKLPFTEMKIDRSFVSDLATNPKHQVLVKMLRQVADTMGMNTVVEGVENSATWHILRQQGFSLCQGYFTGAPIPLNELPNHFKVDGTRHK</sequence>
<comment type="caution">
    <text evidence="4">The sequence shown here is derived from an EMBL/GenBank/DDBJ whole genome shotgun (WGS) entry which is preliminary data.</text>
</comment>
<dbReference type="SMART" id="SM00052">
    <property type="entry name" value="EAL"/>
    <property type="match status" value="1"/>
</dbReference>
<keyword evidence="1" id="KW-0597">Phosphoprotein</keyword>
<reference evidence="5" key="1">
    <citation type="submission" date="2016-07" db="EMBL/GenBank/DDBJ databases">
        <title>Nontailed viruses are major unrecognized killers of bacteria in the ocean.</title>
        <authorList>
            <person name="Kauffman K."/>
            <person name="Hussain F."/>
            <person name="Yang J."/>
            <person name="Arevalo P."/>
            <person name="Brown J."/>
            <person name="Cutler M."/>
            <person name="Kelly L."/>
            <person name="Polz M.F."/>
        </authorList>
    </citation>
    <scope>NUCLEOTIDE SEQUENCE [LARGE SCALE GENOMIC DNA]</scope>
    <source>
        <strain evidence="5">10N.261.48.A1</strain>
    </source>
</reference>
<feature type="modified residue" description="4-aspartylphosphate" evidence="1">
    <location>
        <position position="56"/>
    </location>
</feature>
<evidence type="ECO:0000259" key="3">
    <source>
        <dbReference type="PROSITE" id="PS50883"/>
    </source>
</evidence>
<dbReference type="InterPro" id="IPR011006">
    <property type="entry name" value="CheY-like_superfamily"/>
</dbReference>
<gene>
    <name evidence="4" type="ORF">BCT50_13315</name>
</gene>
<feature type="domain" description="EAL" evidence="3">
    <location>
        <begin position="139"/>
        <end position="389"/>
    </location>
</feature>
<dbReference type="SMART" id="SM00448">
    <property type="entry name" value="REC"/>
    <property type="match status" value="1"/>
</dbReference>
<dbReference type="PROSITE" id="PS00066">
    <property type="entry name" value="HMG_COA_REDUCTASE_1"/>
    <property type="match status" value="1"/>
</dbReference>
<organism evidence="4 5">
    <name type="scientific">Vibrio lentus</name>
    <dbReference type="NCBI Taxonomy" id="136468"/>
    <lineage>
        <taxon>Bacteria</taxon>
        <taxon>Pseudomonadati</taxon>
        <taxon>Pseudomonadota</taxon>
        <taxon>Gammaproteobacteria</taxon>
        <taxon>Vibrionales</taxon>
        <taxon>Vibrionaceae</taxon>
        <taxon>Vibrio</taxon>
    </lineage>
</organism>
<dbReference type="Proteomes" id="UP000235554">
    <property type="component" value="Unassembled WGS sequence"/>
</dbReference>
<dbReference type="Pfam" id="PF00072">
    <property type="entry name" value="Response_reg"/>
    <property type="match status" value="1"/>
</dbReference>
<dbReference type="PROSITE" id="PS50110">
    <property type="entry name" value="RESPONSE_REGULATORY"/>
    <property type="match status" value="1"/>
</dbReference>
<dbReference type="RefSeq" id="WP_102360998.1">
    <property type="nucleotide sequence ID" value="NZ_MCWT02000002.1"/>
</dbReference>
<dbReference type="SUPFAM" id="SSF52172">
    <property type="entry name" value="CheY-like"/>
    <property type="match status" value="1"/>
</dbReference>
<dbReference type="InterPro" id="IPR035919">
    <property type="entry name" value="EAL_sf"/>
</dbReference>
<dbReference type="GO" id="GO:0071111">
    <property type="term" value="F:cyclic-guanylate-specific phosphodiesterase activity"/>
    <property type="evidence" value="ECO:0007669"/>
    <property type="project" value="InterPro"/>
</dbReference>
<dbReference type="GO" id="GO:0000160">
    <property type="term" value="P:phosphorelay signal transduction system"/>
    <property type="evidence" value="ECO:0007669"/>
    <property type="project" value="InterPro"/>
</dbReference>
<dbReference type="Gene3D" id="3.40.50.2300">
    <property type="match status" value="1"/>
</dbReference>
<dbReference type="Pfam" id="PF00563">
    <property type="entry name" value="EAL"/>
    <property type="match status" value="1"/>
</dbReference>
<evidence type="ECO:0008006" key="6">
    <source>
        <dbReference type="Google" id="ProtNLM"/>
    </source>
</evidence>
<dbReference type="InterPro" id="IPR050706">
    <property type="entry name" value="Cyclic-di-GMP_PDE-like"/>
</dbReference>
<dbReference type="PROSITE" id="PS50883">
    <property type="entry name" value="EAL"/>
    <property type="match status" value="1"/>
</dbReference>
<feature type="domain" description="Response regulatory" evidence="2">
    <location>
        <begin position="6"/>
        <end position="126"/>
    </location>
</feature>
<evidence type="ECO:0000259" key="2">
    <source>
        <dbReference type="PROSITE" id="PS50110"/>
    </source>
</evidence>
<dbReference type="EMBL" id="MCZJ01000046">
    <property type="protein sequence ID" value="PMM54649.1"/>
    <property type="molecule type" value="Genomic_DNA"/>
</dbReference>
<dbReference type="AlphaFoldDB" id="A0A855IL86"/>
<dbReference type="SUPFAM" id="SSF141868">
    <property type="entry name" value="EAL domain-like"/>
    <property type="match status" value="1"/>
</dbReference>
<proteinExistence type="predicted"/>
<protein>
    <recommendedName>
        <fullName evidence="6">Diguanylate phosphodiesterase</fullName>
    </recommendedName>
</protein>
<dbReference type="InterPro" id="IPR001633">
    <property type="entry name" value="EAL_dom"/>
</dbReference>